<evidence type="ECO:0000256" key="2">
    <source>
        <dbReference type="ARBA" id="ARBA00022617"/>
    </source>
</evidence>
<evidence type="ECO:0000256" key="4">
    <source>
        <dbReference type="ARBA" id="ARBA00023004"/>
    </source>
</evidence>
<sequence>MFVLVVRKSQFELDVYFFPTRTSVDEAACARVGWRKWPTHSYPAKCIDHVHGFPRIFLYHQIPSVHEEDVVHWICVLDSVSDDSGASQIMVSAMDLKEHKLVVAGLLFFVTLVLAKIVATVLAPKSRKRLPPTVAALPVVGGLLRFMKGPIPMIREEYAKLGSVFTVHIINRKITFFIGPEVSGHFFKAPEAQLSQQEVYQFNVPTFGPGVVFDVDYSVRQEQFRFFTEALRVTKLRSYVDQMIVEAENRQLSYARLTGMSRLGLPSWLYRGDPHGMEGQDMLYHSLRHQRSYASGESRGTTPTHASQFVGPVDQKDFLRVGSTPHDWSLGRLEHRFSRIASWC</sequence>
<keyword evidence="5" id="KW-1133">Transmembrane helix</keyword>
<dbReference type="GO" id="GO:0004497">
    <property type="term" value="F:monooxygenase activity"/>
    <property type="evidence" value="ECO:0007669"/>
    <property type="project" value="InterPro"/>
</dbReference>
<keyword evidence="3" id="KW-0479">Metal-binding</keyword>
<evidence type="ECO:0000313" key="6">
    <source>
        <dbReference type="EMBL" id="RRT67696.1"/>
    </source>
</evidence>
<dbReference type="GO" id="GO:0020037">
    <property type="term" value="F:heme binding"/>
    <property type="evidence" value="ECO:0007669"/>
    <property type="project" value="InterPro"/>
</dbReference>
<dbReference type="PANTHER" id="PTHR24304">
    <property type="entry name" value="CYTOCHROME P450 FAMILY 7"/>
    <property type="match status" value="1"/>
</dbReference>
<keyword evidence="4" id="KW-0408">Iron</keyword>
<comment type="caution">
    <text evidence="6">The sequence shown here is derived from an EMBL/GenBank/DDBJ whole genome shotgun (WGS) entry which is preliminary data.</text>
</comment>
<dbReference type="Gene3D" id="1.10.630.10">
    <property type="entry name" value="Cytochrome P450"/>
    <property type="match status" value="1"/>
</dbReference>
<comment type="similarity">
    <text evidence="1">Belongs to the cytochrome P450 family.</text>
</comment>
<evidence type="ECO:0000313" key="7">
    <source>
        <dbReference type="Proteomes" id="UP000287651"/>
    </source>
</evidence>
<keyword evidence="5" id="KW-0472">Membrane</keyword>
<organism evidence="6 7">
    <name type="scientific">Ensete ventricosum</name>
    <name type="common">Abyssinian banana</name>
    <name type="synonym">Musa ensete</name>
    <dbReference type="NCBI Taxonomy" id="4639"/>
    <lineage>
        <taxon>Eukaryota</taxon>
        <taxon>Viridiplantae</taxon>
        <taxon>Streptophyta</taxon>
        <taxon>Embryophyta</taxon>
        <taxon>Tracheophyta</taxon>
        <taxon>Spermatophyta</taxon>
        <taxon>Magnoliopsida</taxon>
        <taxon>Liliopsida</taxon>
        <taxon>Zingiberales</taxon>
        <taxon>Musaceae</taxon>
        <taxon>Ensete</taxon>
    </lineage>
</organism>
<gene>
    <name evidence="6" type="ORF">B296_00036207</name>
</gene>
<accession>A0A426ZUP3</accession>
<keyword evidence="2" id="KW-0349">Heme</keyword>
<dbReference type="AlphaFoldDB" id="A0A426ZUP3"/>
<dbReference type="PANTHER" id="PTHR24304:SF2">
    <property type="entry name" value="24-HYDROXYCHOLESTEROL 7-ALPHA-HYDROXYLASE"/>
    <property type="match status" value="1"/>
</dbReference>
<dbReference type="InterPro" id="IPR050529">
    <property type="entry name" value="CYP450_sterol_14alpha_dmase"/>
</dbReference>
<evidence type="ECO:0000256" key="1">
    <source>
        <dbReference type="ARBA" id="ARBA00010617"/>
    </source>
</evidence>
<evidence type="ECO:0000256" key="5">
    <source>
        <dbReference type="SAM" id="Phobius"/>
    </source>
</evidence>
<reference evidence="6 7" key="1">
    <citation type="journal article" date="2014" name="Agronomy (Basel)">
        <title>A Draft Genome Sequence for Ensete ventricosum, the Drought-Tolerant Tree Against Hunger.</title>
        <authorList>
            <person name="Harrison J."/>
            <person name="Moore K.A."/>
            <person name="Paszkiewicz K."/>
            <person name="Jones T."/>
            <person name="Grant M."/>
            <person name="Ambacheew D."/>
            <person name="Muzemil S."/>
            <person name="Studholme D.J."/>
        </authorList>
    </citation>
    <scope>NUCLEOTIDE SEQUENCE [LARGE SCALE GENOMIC DNA]</scope>
</reference>
<dbReference type="Proteomes" id="UP000287651">
    <property type="component" value="Unassembled WGS sequence"/>
</dbReference>
<dbReference type="SUPFAM" id="SSF48264">
    <property type="entry name" value="Cytochrome P450"/>
    <property type="match status" value="1"/>
</dbReference>
<feature type="transmembrane region" description="Helical" evidence="5">
    <location>
        <begin position="101"/>
        <end position="123"/>
    </location>
</feature>
<dbReference type="GO" id="GO:0016705">
    <property type="term" value="F:oxidoreductase activity, acting on paired donors, with incorporation or reduction of molecular oxygen"/>
    <property type="evidence" value="ECO:0007669"/>
    <property type="project" value="InterPro"/>
</dbReference>
<evidence type="ECO:0000256" key="3">
    <source>
        <dbReference type="ARBA" id="ARBA00022723"/>
    </source>
</evidence>
<dbReference type="InterPro" id="IPR036396">
    <property type="entry name" value="Cyt_P450_sf"/>
</dbReference>
<name>A0A426ZUP3_ENSVE</name>
<dbReference type="EMBL" id="AMZH03004943">
    <property type="protein sequence ID" value="RRT67696.1"/>
    <property type="molecule type" value="Genomic_DNA"/>
</dbReference>
<proteinExistence type="inferred from homology"/>
<dbReference type="GO" id="GO:0005506">
    <property type="term" value="F:iron ion binding"/>
    <property type="evidence" value="ECO:0007669"/>
    <property type="project" value="InterPro"/>
</dbReference>
<keyword evidence="5" id="KW-0812">Transmembrane</keyword>
<protein>
    <submittedName>
        <fullName evidence="6">Uncharacterized protein</fullName>
    </submittedName>
</protein>